<feature type="region of interest" description="Disordered" evidence="1">
    <location>
        <begin position="19"/>
        <end position="38"/>
    </location>
</feature>
<protein>
    <submittedName>
        <fullName evidence="2">Uncharacterized protein</fullName>
    </submittedName>
</protein>
<dbReference type="AlphaFoldDB" id="A0A1V1NUP1"/>
<evidence type="ECO:0000313" key="3">
    <source>
        <dbReference type="Proteomes" id="UP000189670"/>
    </source>
</evidence>
<sequence length="352" mass="39618">MNANDAQGSLQKGLIQVEQESQNDQDNQNNNDSDPGSYSITTHFINYPLAAYFDRPEEVFINGVPIIPDSDGGFRENIVLKNNQSNTFSITATRYNVPIGEKQYFINHSPIEYTPGHQILYSYSVDATTSETIVIDLEATKQNGKNGVVVGYIPNVNIVGCSNDNQFLIDDTGQVYLSSTHQAVGEPLPFSLTGDHRFFPLFSPDDHYCYAGTIKIDFEVWKAIYVDQEIVDGKWIYPYFPVYVDSRYATITEDDRYLFQTHSPIKTKPDPSNASKVLYEISVKVDLYTDEKIETIYIQEEELVARNTLADMIVTPDGHRGILTTFSSYYSSLDIIDLVSKTVIKGIQGLSD</sequence>
<gene>
    <name evidence="2" type="ORF">OMM_12958</name>
</gene>
<comment type="caution">
    <text evidence="2">The sequence shown here is derived from an EMBL/GenBank/DDBJ whole genome shotgun (WGS) entry which is preliminary data.</text>
</comment>
<dbReference type="EMBL" id="ATBP01002078">
    <property type="protein sequence ID" value="ETR66312.1"/>
    <property type="molecule type" value="Genomic_DNA"/>
</dbReference>
<evidence type="ECO:0000313" key="2">
    <source>
        <dbReference type="EMBL" id="ETR66312.1"/>
    </source>
</evidence>
<evidence type="ECO:0000256" key="1">
    <source>
        <dbReference type="SAM" id="MobiDB-lite"/>
    </source>
</evidence>
<dbReference type="Proteomes" id="UP000189670">
    <property type="component" value="Unassembled WGS sequence"/>
</dbReference>
<accession>A0A1V1NUP1</accession>
<feature type="non-terminal residue" evidence="2">
    <location>
        <position position="352"/>
    </location>
</feature>
<feature type="compositionally biased region" description="Low complexity" evidence="1">
    <location>
        <begin position="19"/>
        <end position="34"/>
    </location>
</feature>
<organism evidence="2 3">
    <name type="scientific">Candidatus Magnetoglobus multicellularis str. Araruama</name>
    <dbReference type="NCBI Taxonomy" id="890399"/>
    <lineage>
        <taxon>Bacteria</taxon>
        <taxon>Pseudomonadati</taxon>
        <taxon>Thermodesulfobacteriota</taxon>
        <taxon>Desulfobacteria</taxon>
        <taxon>Desulfobacterales</taxon>
        <taxon>Desulfobacteraceae</taxon>
        <taxon>Candidatus Magnetoglobus</taxon>
    </lineage>
</organism>
<reference evidence="3" key="1">
    <citation type="submission" date="2012-11" db="EMBL/GenBank/DDBJ databases">
        <authorList>
            <person name="Lucero-Rivera Y.E."/>
            <person name="Tovar-Ramirez D."/>
        </authorList>
    </citation>
    <scope>NUCLEOTIDE SEQUENCE [LARGE SCALE GENOMIC DNA]</scope>
    <source>
        <strain evidence="3">Araruama</strain>
    </source>
</reference>
<name>A0A1V1NUP1_9BACT</name>
<proteinExistence type="predicted"/>